<dbReference type="EnsemblPlants" id="KRH11442">
    <property type="protein sequence ID" value="KRH11442"/>
    <property type="gene ID" value="GLYMA_15G108600"/>
</dbReference>
<keyword evidence="1" id="KW-0472">Membrane</keyword>
<dbReference type="InParanoid" id="A0A0R0G616"/>
<organism evidence="2">
    <name type="scientific">Glycine max</name>
    <name type="common">Soybean</name>
    <name type="synonym">Glycine hispida</name>
    <dbReference type="NCBI Taxonomy" id="3847"/>
    <lineage>
        <taxon>Eukaryota</taxon>
        <taxon>Viridiplantae</taxon>
        <taxon>Streptophyta</taxon>
        <taxon>Embryophyta</taxon>
        <taxon>Tracheophyta</taxon>
        <taxon>Spermatophyta</taxon>
        <taxon>Magnoliopsida</taxon>
        <taxon>eudicotyledons</taxon>
        <taxon>Gunneridae</taxon>
        <taxon>Pentapetalae</taxon>
        <taxon>rosids</taxon>
        <taxon>fabids</taxon>
        <taxon>Fabales</taxon>
        <taxon>Fabaceae</taxon>
        <taxon>Papilionoideae</taxon>
        <taxon>50 kb inversion clade</taxon>
        <taxon>NPAAA clade</taxon>
        <taxon>indigoferoid/millettioid clade</taxon>
        <taxon>Phaseoleae</taxon>
        <taxon>Glycine</taxon>
        <taxon>Glycine subgen. Soja</taxon>
    </lineage>
</organism>
<keyword evidence="1" id="KW-0812">Transmembrane</keyword>
<reference evidence="2" key="3">
    <citation type="submission" date="2018-07" db="EMBL/GenBank/DDBJ databases">
        <title>WGS assembly of Glycine max.</title>
        <authorList>
            <person name="Schmutz J."/>
            <person name="Cannon S."/>
            <person name="Schlueter J."/>
            <person name="Ma J."/>
            <person name="Mitros T."/>
            <person name="Nelson W."/>
            <person name="Hyten D."/>
            <person name="Song Q."/>
            <person name="Thelen J."/>
            <person name="Cheng J."/>
            <person name="Xu D."/>
            <person name="Hellsten U."/>
            <person name="May G."/>
            <person name="Yu Y."/>
            <person name="Sakurai T."/>
            <person name="Umezawa T."/>
            <person name="Bhattacharyya M."/>
            <person name="Sandhu D."/>
            <person name="Valliyodan B."/>
            <person name="Lindquist E."/>
            <person name="Peto M."/>
            <person name="Grant D."/>
            <person name="Shu S."/>
            <person name="Goodstein D."/>
            <person name="Barry K."/>
            <person name="Futrell-Griggs M."/>
            <person name="Abernathy B."/>
            <person name="Du J."/>
            <person name="Tian Z."/>
            <person name="Zhu L."/>
            <person name="Gill N."/>
            <person name="Joshi T."/>
            <person name="Libault M."/>
            <person name="Sethuraman A."/>
            <person name="Zhang X."/>
            <person name="Shinozaki K."/>
            <person name="Nguyen H."/>
            <person name="Wing R."/>
            <person name="Cregan P."/>
            <person name="Specht J."/>
            <person name="Grimwood J."/>
            <person name="Rokhsar D."/>
            <person name="Stacey G."/>
            <person name="Shoemaker R."/>
            <person name="Jackson S."/>
        </authorList>
    </citation>
    <scope>NUCLEOTIDE SEQUENCE</scope>
    <source>
        <tissue evidence="2">Callus</tissue>
    </source>
</reference>
<keyword evidence="1" id="KW-1133">Transmembrane helix</keyword>
<protein>
    <submittedName>
        <fullName evidence="2 3">Uncharacterized protein</fullName>
    </submittedName>
</protein>
<name>A0A0R0G616_SOYBN</name>
<evidence type="ECO:0000256" key="1">
    <source>
        <dbReference type="SAM" id="Phobius"/>
    </source>
</evidence>
<sequence>MPKDKGGLVRASQYPQPRPYTLTNDQRPLFEIVLVCRSFSRNLHHIHRLDTLSLSLWKWVFSLFDFLISFNFIHIYLQLLLSNVRFCDSLGN</sequence>
<reference evidence="2 3" key="1">
    <citation type="journal article" date="2010" name="Nature">
        <title>Genome sequence of the palaeopolyploid soybean.</title>
        <authorList>
            <person name="Schmutz J."/>
            <person name="Cannon S.B."/>
            <person name="Schlueter J."/>
            <person name="Ma J."/>
            <person name="Mitros T."/>
            <person name="Nelson W."/>
            <person name="Hyten D.L."/>
            <person name="Song Q."/>
            <person name="Thelen J.J."/>
            <person name="Cheng J."/>
            <person name="Xu D."/>
            <person name="Hellsten U."/>
            <person name="May G.D."/>
            <person name="Yu Y."/>
            <person name="Sakurai T."/>
            <person name="Umezawa T."/>
            <person name="Bhattacharyya M.K."/>
            <person name="Sandhu D."/>
            <person name="Valliyodan B."/>
            <person name="Lindquist E."/>
            <person name="Peto M."/>
            <person name="Grant D."/>
            <person name="Shu S."/>
            <person name="Goodstein D."/>
            <person name="Barry K."/>
            <person name="Futrell-Griggs M."/>
            <person name="Abernathy B."/>
            <person name="Du J."/>
            <person name="Tian Z."/>
            <person name="Zhu L."/>
            <person name="Gill N."/>
            <person name="Joshi T."/>
            <person name="Libault M."/>
            <person name="Sethuraman A."/>
            <person name="Zhang X.-C."/>
            <person name="Shinozaki K."/>
            <person name="Nguyen H.T."/>
            <person name="Wing R.A."/>
            <person name="Cregan P."/>
            <person name="Specht J."/>
            <person name="Grimwood J."/>
            <person name="Rokhsar D."/>
            <person name="Stacey G."/>
            <person name="Shoemaker R.C."/>
            <person name="Jackson S.A."/>
        </authorList>
    </citation>
    <scope>NUCLEOTIDE SEQUENCE</scope>
    <source>
        <strain evidence="3">cv. Williams 82</strain>
        <tissue evidence="2">Callus</tissue>
    </source>
</reference>
<gene>
    <name evidence="2" type="ORF">GLYMA_15G108600</name>
</gene>
<evidence type="ECO:0000313" key="4">
    <source>
        <dbReference type="Proteomes" id="UP000008827"/>
    </source>
</evidence>
<proteinExistence type="predicted"/>
<keyword evidence="4" id="KW-1185">Reference proteome</keyword>
<evidence type="ECO:0000313" key="2">
    <source>
        <dbReference type="EMBL" id="KRH11442.1"/>
    </source>
</evidence>
<evidence type="ECO:0000313" key="3">
    <source>
        <dbReference type="EnsemblPlants" id="KRH11442"/>
    </source>
</evidence>
<accession>A0A0R0G616</accession>
<dbReference type="EMBL" id="CM000848">
    <property type="protein sequence ID" value="KRH11442.1"/>
    <property type="molecule type" value="Genomic_DNA"/>
</dbReference>
<feature type="transmembrane region" description="Helical" evidence="1">
    <location>
        <begin position="56"/>
        <end position="77"/>
    </location>
</feature>
<dbReference type="Gramene" id="KRH11442">
    <property type="protein sequence ID" value="KRH11442"/>
    <property type="gene ID" value="GLYMA_15G108600"/>
</dbReference>
<reference evidence="3" key="2">
    <citation type="submission" date="2018-02" db="UniProtKB">
        <authorList>
            <consortium name="EnsemblPlants"/>
        </authorList>
    </citation>
    <scope>IDENTIFICATION</scope>
    <source>
        <strain evidence="3">Williams 82</strain>
    </source>
</reference>
<dbReference type="AlphaFoldDB" id="A0A0R0G616"/>
<dbReference type="Proteomes" id="UP000008827">
    <property type="component" value="Chromosome 15"/>
</dbReference>